<reference evidence="2" key="2">
    <citation type="submission" date="2016-07" db="EMBL/GenBank/DDBJ databases">
        <title>Evolution of pathogenesis and genome organization in the Tremellales.</title>
        <authorList>
            <person name="Cuomo C."/>
            <person name="Litvintseva A."/>
            <person name="Heitman J."/>
            <person name="Chen Y."/>
            <person name="Sun S."/>
            <person name="Springer D."/>
            <person name="Dromer F."/>
            <person name="Young S."/>
            <person name="Zeng Q."/>
            <person name="Chapman S."/>
            <person name="Gujja S."/>
            <person name="Saif S."/>
            <person name="Birren B."/>
        </authorList>
    </citation>
    <scope>NUCLEOTIDE SEQUENCE</scope>
    <source>
        <strain evidence="2">CBS 10737</strain>
    </source>
</reference>
<evidence type="ECO:0000256" key="1">
    <source>
        <dbReference type="SAM" id="MobiDB-lite"/>
    </source>
</evidence>
<name>A0A1B9HX50_9TREE</name>
<dbReference type="EMBL" id="KI894014">
    <property type="protein sequence ID" value="OCF47840.1"/>
    <property type="molecule type" value="Genomic_DNA"/>
</dbReference>
<protein>
    <submittedName>
        <fullName evidence="2">Uncharacterized protein</fullName>
    </submittedName>
</protein>
<sequence>MPNWNRPRRRSSGQADSIQCATCHESNLTRLPGRQDHRQRRGQSQQSGSSSQAYNTQAEVEPGWFCVSCGADSSQLRQRQNNTAICQSISCGGYRRNVQSMPEERPIGFNNETNNPPRPRNVLGRLDDTETGTIQNGGLVLPEYSEQPSGGHIQIQDGSMFLPPSTATRHMREHNEYLSGEHTRDNFYDFNWQPANDSPESAREAETNPKHEYRRD</sequence>
<organism evidence="2">
    <name type="scientific">Kwoniella pini CBS 10737</name>
    <dbReference type="NCBI Taxonomy" id="1296096"/>
    <lineage>
        <taxon>Eukaryota</taxon>
        <taxon>Fungi</taxon>
        <taxon>Dikarya</taxon>
        <taxon>Basidiomycota</taxon>
        <taxon>Agaricomycotina</taxon>
        <taxon>Tremellomycetes</taxon>
        <taxon>Tremellales</taxon>
        <taxon>Cryptococcaceae</taxon>
        <taxon>Kwoniella</taxon>
    </lineage>
</organism>
<feature type="compositionally biased region" description="Basic and acidic residues" evidence="1">
    <location>
        <begin position="200"/>
        <end position="216"/>
    </location>
</feature>
<accession>A0A1B9HX50</accession>
<feature type="compositionally biased region" description="Low complexity" evidence="1">
    <location>
        <begin position="42"/>
        <end position="52"/>
    </location>
</feature>
<feature type="region of interest" description="Disordered" evidence="1">
    <location>
        <begin position="188"/>
        <end position="216"/>
    </location>
</feature>
<evidence type="ECO:0000313" key="2">
    <source>
        <dbReference type="EMBL" id="OCF47840.1"/>
    </source>
</evidence>
<dbReference type="AlphaFoldDB" id="A0A1B9HX50"/>
<proteinExistence type="predicted"/>
<gene>
    <name evidence="2" type="ORF">I206_05700</name>
</gene>
<reference evidence="2" key="1">
    <citation type="submission" date="2013-07" db="EMBL/GenBank/DDBJ databases">
        <title>The Genome Sequence of Cryptococcus pinus CBS10737.</title>
        <authorList>
            <consortium name="The Broad Institute Genome Sequencing Platform"/>
            <person name="Cuomo C."/>
            <person name="Litvintseva A."/>
            <person name="Chen Y."/>
            <person name="Heitman J."/>
            <person name="Sun S."/>
            <person name="Springer D."/>
            <person name="Dromer F."/>
            <person name="Young S.K."/>
            <person name="Zeng Q."/>
            <person name="Gargeya S."/>
            <person name="Fitzgerald M."/>
            <person name="Abouelleil A."/>
            <person name="Alvarado L."/>
            <person name="Berlin A.M."/>
            <person name="Chapman S.B."/>
            <person name="Dewar J."/>
            <person name="Goldberg J."/>
            <person name="Griggs A."/>
            <person name="Gujja S."/>
            <person name="Hansen M."/>
            <person name="Howarth C."/>
            <person name="Imamovic A."/>
            <person name="Larimer J."/>
            <person name="McCowan C."/>
            <person name="Murphy C."/>
            <person name="Pearson M."/>
            <person name="Priest M."/>
            <person name="Roberts A."/>
            <person name="Saif S."/>
            <person name="Shea T."/>
            <person name="Sykes S."/>
            <person name="Wortman J."/>
            <person name="Nusbaum C."/>
            <person name="Birren B."/>
        </authorList>
    </citation>
    <scope>NUCLEOTIDE SEQUENCE [LARGE SCALE GENOMIC DNA]</scope>
    <source>
        <strain evidence="2">CBS 10737</strain>
    </source>
</reference>
<feature type="region of interest" description="Disordered" evidence="1">
    <location>
        <begin position="25"/>
        <end position="55"/>
    </location>
</feature>